<dbReference type="EMBL" id="CP120682">
    <property type="protein sequence ID" value="WKN34322.1"/>
    <property type="molecule type" value="Genomic_DNA"/>
</dbReference>
<dbReference type="NCBIfam" id="TIGR00431">
    <property type="entry name" value="TruB"/>
    <property type="match status" value="1"/>
</dbReference>
<dbReference type="InterPro" id="IPR014780">
    <property type="entry name" value="tRNA_psdUridine_synth_TruB"/>
</dbReference>
<evidence type="ECO:0000259" key="7">
    <source>
        <dbReference type="Pfam" id="PF16198"/>
    </source>
</evidence>
<dbReference type="Gene3D" id="3.30.2350.10">
    <property type="entry name" value="Pseudouridine synthase"/>
    <property type="match status" value="1"/>
</dbReference>
<dbReference type="PANTHER" id="PTHR13767">
    <property type="entry name" value="TRNA-PSEUDOURIDINE SYNTHASE"/>
    <property type="match status" value="1"/>
</dbReference>
<dbReference type="AlphaFoldDB" id="A0AA49GHR5"/>
<dbReference type="SUPFAM" id="SSF55120">
    <property type="entry name" value="Pseudouridine synthase"/>
    <property type="match status" value="1"/>
</dbReference>
<evidence type="ECO:0000256" key="1">
    <source>
        <dbReference type="ARBA" id="ARBA00000385"/>
    </source>
</evidence>
<accession>A0AA49GHR5</accession>
<organism evidence="8">
    <name type="scientific">Roseihalotalea indica</name>
    <dbReference type="NCBI Taxonomy" id="2867963"/>
    <lineage>
        <taxon>Bacteria</taxon>
        <taxon>Pseudomonadati</taxon>
        <taxon>Bacteroidota</taxon>
        <taxon>Cytophagia</taxon>
        <taxon>Cytophagales</taxon>
        <taxon>Catalimonadaceae</taxon>
        <taxon>Roseihalotalea</taxon>
    </lineage>
</organism>
<sequence length="233" mass="26387">MNSDQPQNHQYNFAEGEVLLVDKPLRWTSFDVVKKLRGLIKIKKIGHAGTLDPLATGLLILCTGKMTKQIERYQGMEKTYTGTLVLGKTTPSIDLETEFNSEQPTDHLTLDQLEEARQTFLGDIDQIPPQHSAVKVDGKRVYKLAREGKTTELKSRQVQIKEFAFTNVDLPNVHFKVVCSKGTYIRSLVRDLGEQLGVGAYLQELRRTHIGQFDVQDARSMEEWTATLKVNTL</sequence>
<dbReference type="GO" id="GO:0160148">
    <property type="term" value="F:tRNA pseudouridine(55) synthase activity"/>
    <property type="evidence" value="ECO:0007669"/>
    <property type="project" value="UniProtKB-EC"/>
</dbReference>
<dbReference type="PANTHER" id="PTHR13767:SF2">
    <property type="entry name" value="PSEUDOURIDYLATE SYNTHASE TRUB1"/>
    <property type="match status" value="1"/>
</dbReference>
<dbReference type="HAMAP" id="MF_01080">
    <property type="entry name" value="TruB_bact"/>
    <property type="match status" value="1"/>
</dbReference>
<feature type="domain" description="Pseudouridine synthase II N-terminal" evidence="6">
    <location>
        <begin position="38"/>
        <end position="185"/>
    </location>
</feature>
<dbReference type="CDD" id="cd02573">
    <property type="entry name" value="PseudoU_synth_EcTruB"/>
    <property type="match status" value="1"/>
</dbReference>
<evidence type="ECO:0000256" key="4">
    <source>
        <dbReference type="ARBA" id="ARBA00023235"/>
    </source>
</evidence>
<reference evidence="8" key="2">
    <citation type="journal article" date="2024" name="Antonie Van Leeuwenhoek">
        <title>Roseihalotalea indica gen. nov., sp. nov., a halophilic Bacteroidetes from mesopelagic Southwest Indian Ocean with higher carbohydrate metabolic potential.</title>
        <authorList>
            <person name="Chen B."/>
            <person name="Zhang M."/>
            <person name="Lin D."/>
            <person name="Ye J."/>
            <person name="Tang K."/>
        </authorList>
    </citation>
    <scope>NUCLEOTIDE SEQUENCE</scope>
    <source>
        <strain evidence="8">TK19036</strain>
    </source>
</reference>
<evidence type="ECO:0000256" key="3">
    <source>
        <dbReference type="ARBA" id="ARBA00022694"/>
    </source>
</evidence>
<evidence type="ECO:0000313" key="8">
    <source>
        <dbReference type="EMBL" id="WKN34322.1"/>
    </source>
</evidence>
<name>A0AA49GHR5_9BACT</name>
<dbReference type="GO" id="GO:0031119">
    <property type="term" value="P:tRNA pseudouridine synthesis"/>
    <property type="evidence" value="ECO:0007669"/>
    <property type="project" value="UniProtKB-UniRule"/>
</dbReference>
<reference evidence="8" key="1">
    <citation type="journal article" date="2023" name="Comput. Struct. Biotechnol. J.">
        <title>Discovery of a novel marine Bacteroidetes with a rich repertoire of carbohydrate-active enzymes.</title>
        <authorList>
            <person name="Chen B."/>
            <person name="Liu G."/>
            <person name="Chen Q."/>
            <person name="Wang H."/>
            <person name="Liu L."/>
            <person name="Tang K."/>
        </authorList>
    </citation>
    <scope>NUCLEOTIDE SEQUENCE</scope>
    <source>
        <strain evidence="8">TK19036</strain>
    </source>
</reference>
<dbReference type="InterPro" id="IPR020103">
    <property type="entry name" value="PsdUridine_synth_cat_dom_sf"/>
</dbReference>
<comment type="function">
    <text evidence="5">Responsible for synthesis of pseudouridine from uracil-55 in the psi GC loop of transfer RNAs.</text>
</comment>
<feature type="active site" description="Nucleophile" evidence="5">
    <location>
        <position position="52"/>
    </location>
</feature>
<proteinExistence type="inferred from homology"/>
<gene>
    <name evidence="5 8" type="primary">truB</name>
    <name evidence="8" type="ORF">K4G66_18245</name>
</gene>
<dbReference type="GO" id="GO:1990481">
    <property type="term" value="P:mRNA pseudouridine synthesis"/>
    <property type="evidence" value="ECO:0007669"/>
    <property type="project" value="TreeGrafter"/>
</dbReference>
<evidence type="ECO:0000259" key="6">
    <source>
        <dbReference type="Pfam" id="PF01509"/>
    </source>
</evidence>
<comment type="similarity">
    <text evidence="2 5">Belongs to the pseudouridine synthase TruB family. Type 1 subfamily.</text>
</comment>
<comment type="catalytic activity">
    <reaction evidence="1 5">
        <text>uridine(55) in tRNA = pseudouridine(55) in tRNA</text>
        <dbReference type="Rhea" id="RHEA:42532"/>
        <dbReference type="Rhea" id="RHEA-COMP:10101"/>
        <dbReference type="Rhea" id="RHEA-COMP:10102"/>
        <dbReference type="ChEBI" id="CHEBI:65314"/>
        <dbReference type="ChEBI" id="CHEBI:65315"/>
        <dbReference type="EC" id="5.4.99.25"/>
    </reaction>
</comment>
<dbReference type="InterPro" id="IPR002501">
    <property type="entry name" value="PsdUridine_synth_N"/>
</dbReference>
<dbReference type="Pfam" id="PF16198">
    <property type="entry name" value="TruB_C_2"/>
    <property type="match status" value="1"/>
</dbReference>
<dbReference type="Pfam" id="PF01509">
    <property type="entry name" value="TruB_N"/>
    <property type="match status" value="1"/>
</dbReference>
<dbReference type="GO" id="GO:0003723">
    <property type="term" value="F:RNA binding"/>
    <property type="evidence" value="ECO:0007669"/>
    <property type="project" value="InterPro"/>
</dbReference>
<keyword evidence="4 5" id="KW-0413">Isomerase</keyword>
<dbReference type="EC" id="5.4.99.25" evidence="5"/>
<keyword evidence="3 5" id="KW-0819">tRNA processing</keyword>
<evidence type="ECO:0000256" key="2">
    <source>
        <dbReference type="ARBA" id="ARBA00005642"/>
    </source>
</evidence>
<feature type="domain" description="tRNA pseudouridylate synthase B C-terminal" evidence="7">
    <location>
        <begin position="186"/>
        <end position="225"/>
    </location>
</feature>
<protein>
    <recommendedName>
        <fullName evidence="5">tRNA pseudouridine synthase B</fullName>
        <ecNumber evidence="5">5.4.99.25</ecNumber>
    </recommendedName>
    <alternativeName>
        <fullName evidence="5">tRNA pseudouridine(55) synthase</fullName>
        <shortName evidence="5">Psi55 synthase</shortName>
    </alternativeName>
    <alternativeName>
        <fullName evidence="5">tRNA pseudouridylate synthase</fullName>
    </alternativeName>
    <alternativeName>
        <fullName evidence="5">tRNA-uridine isomerase</fullName>
    </alternativeName>
</protein>
<evidence type="ECO:0000256" key="5">
    <source>
        <dbReference type="HAMAP-Rule" id="MF_01080"/>
    </source>
</evidence>
<dbReference type="InterPro" id="IPR032819">
    <property type="entry name" value="TruB_C"/>
</dbReference>